<reference evidence="1" key="1">
    <citation type="submission" date="2018-01" db="EMBL/GenBank/DDBJ databases">
        <authorList>
            <person name="Mao J.F."/>
        </authorList>
    </citation>
    <scope>NUCLEOTIDE SEQUENCE</scope>
    <source>
        <strain evidence="1">Huo1</strain>
        <tissue evidence="1">Leaf</tissue>
    </source>
</reference>
<proteinExistence type="predicted"/>
<organism evidence="1">
    <name type="scientific">Salvia splendens</name>
    <name type="common">Scarlet sage</name>
    <dbReference type="NCBI Taxonomy" id="180675"/>
    <lineage>
        <taxon>Eukaryota</taxon>
        <taxon>Viridiplantae</taxon>
        <taxon>Streptophyta</taxon>
        <taxon>Embryophyta</taxon>
        <taxon>Tracheophyta</taxon>
        <taxon>Spermatophyta</taxon>
        <taxon>Magnoliopsida</taxon>
        <taxon>eudicotyledons</taxon>
        <taxon>Gunneridae</taxon>
        <taxon>Pentapetalae</taxon>
        <taxon>asterids</taxon>
        <taxon>lamiids</taxon>
        <taxon>Lamiales</taxon>
        <taxon>Lamiaceae</taxon>
        <taxon>Nepetoideae</taxon>
        <taxon>Mentheae</taxon>
        <taxon>Salviinae</taxon>
        <taxon>Salvia</taxon>
        <taxon>Salvia subgen. Calosphace</taxon>
        <taxon>core Calosphace</taxon>
    </lineage>
</organism>
<evidence type="ECO:0000313" key="1">
    <source>
        <dbReference type="EMBL" id="KAG6433000.1"/>
    </source>
</evidence>
<dbReference type="AlphaFoldDB" id="A0A8X8YJQ9"/>
<accession>A0A8X8YJQ9</accession>
<sequence>MPKAMRAQKRNVNRERQRTLPIPIQDDEDDFEAHSLSVYNYRIDALQGNKKKEEKSTPQRPADAFVSSIVFILGYTRYGERGIKFEARMV</sequence>
<dbReference type="EMBL" id="PNBA02000002">
    <property type="protein sequence ID" value="KAG6433000.1"/>
    <property type="molecule type" value="Genomic_DNA"/>
</dbReference>
<name>A0A8X8YJQ9_SALSN</name>
<dbReference type="Proteomes" id="UP000298416">
    <property type="component" value="Unassembled WGS sequence"/>
</dbReference>
<comment type="caution">
    <text evidence="1">The sequence shown here is derived from an EMBL/GenBank/DDBJ whole genome shotgun (WGS) entry which is preliminary data.</text>
</comment>
<keyword evidence="2" id="KW-1185">Reference proteome</keyword>
<gene>
    <name evidence="1" type="ORF">SASPL_104602</name>
</gene>
<evidence type="ECO:0000313" key="2">
    <source>
        <dbReference type="Proteomes" id="UP000298416"/>
    </source>
</evidence>
<reference evidence="1" key="2">
    <citation type="submission" date="2020-08" db="EMBL/GenBank/DDBJ databases">
        <title>Plant Genome Project.</title>
        <authorList>
            <person name="Zhang R.-G."/>
        </authorList>
    </citation>
    <scope>NUCLEOTIDE SEQUENCE</scope>
    <source>
        <strain evidence="1">Huo1</strain>
        <tissue evidence="1">Leaf</tissue>
    </source>
</reference>
<protein>
    <submittedName>
        <fullName evidence="1">Uncharacterized protein</fullName>
    </submittedName>
</protein>